<feature type="region of interest" description="Disordered" evidence="2">
    <location>
        <begin position="715"/>
        <end position="925"/>
    </location>
</feature>
<feature type="compositionally biased region" description="Basic and acidic residues" evidence="2">
    <location>
        <begin position="797"/>
        <end position="808"/>
    </location>
</feature>
<keyword evidence="1" id="KW-0479">Metal-binding</keyword>
<dbReference type="InterPro" id="IPR052579">
    <property type="entry name" value="Zinc_finger_SWIM"/>
</dbReference>
<feature type="domain" description="SWIM-type" evidence="3">
    <location>
        <begin position="393"/>
        <end position="425"/>
    </location>
</feature>
<dbReference type="GO" id="GO:0008270">
    <property type="term" value="F:zinc ion binding"/>
    <property type="evidence" value="ECO:0007669"/>
    <property type="project" value="UniProtKB-KW"/>
</dbReference>
<dbReference type="PANTHER" id="PTHR31569:SF4">
    <property type="entry name" value="SWIM-TYPE DOMAIN-CONTAINING PROTEIN"/>
    <property type="match status" value="1"/>
</dbReference>
<keyword evidence="5" id="KW-1185">Reference proteome</keyword>
<dbReference type="AlphaFoldDB" id="A0AAD5PW17"/>
<evidence type="ECO:0000256" key="1">
    <source>
        <dbReference type="PROSITE-ProRule" id="PRU00325"/>
    </source>
</evidence>
<feature type="compositionally biased region" description="Polar residues" evidence="2">
    <location>
        <begin position="837"/>
        <end position="851"/>
    </location>
</feature>
<feature type="compositionally biased region" description="Basic residues" evidence="2">
    <location>
        <begin position="910"/>
        <end position="925"/>
    </location>
</feature>
<dbReference type="PANTHER" id="PTHR31569">
    <property type="entry name" value="SWIM-TYPE DOMAIN-CONTAINING PROTEIN"/>
    <property type="match status" value="1"/>
</dbReference>
<evidence type="ECO:0000313" key="5">
    <source>
        <dbReference type="Proteomes" id="UP000820818"/>
    </source>
</evidence>
<evidence type="ECO:0000313" key="4">
    <source>
        <dbReference type="EMBL" id="KAI9560248.1"/>
    </source>
</evidence>
<comment type="caution">
    <text evidence="4">The sequence shown here is derived from an EMBL/GenBank/DDBJ whole genome shotgun (WGS) entry which is preliminary data.</text>
</comment>
<dbReference type="Pfam" id="PF21056">
    <property type="entry name" value="ZSWIM1-3_RNaseH-like"/>
    <property type="match status" value="1"/>
</dbReference>
<dbReference type="InterPro" id="IPR007527">
    <property type="entry name" value="Znf_SWIM"/>
</dbReference>
<dbReference type="Proteomes" id="UP000820818">
    <property type="component" value="Linkage Group LG4"/>
</dbReference>
<feature type="compositionally biased region" description="Basic residues" evidence="2">
    <location>
        <begin position="852"/>
        <end position="863"/>
    </location>
</feature>
<reference evidence="4 5" key="1">
    <citation type="submission" date="2022-05" db="EMBL/GenBank/DDBJ databases">
        <title>A multi-omics perspective on studying reproductive biology in Daphnia sinensis.</title>
        <authorList>
            <person name="Jia J."/>
        </authorList>
    </citation>
    <scope>NUCLEOTIDE SEQUENCE [LARGE SCALE GENOMIC DNA]</scope>
    <source>
        <strain evidence="4 5">WSL</strain>
    </source>
</reference>
<organism evidence="4 5">
    <name type="scientific">Daphnia sinensis</name>
    <dbReference type="NCBI Taxonomy" id="1820382"/>
    <lineage>
        <taxon>Eukaryota</taxon>
        <taxon>Metazoa</taxon>
        <taxon>Ecdysozoa</taxon>
        <taxon>Arthropoda</taxon>
        <taxon>Crustacea</taxon>
        <taxon>Branchiopoda</taxon>
        <taxon>Diplostraca</taxon>
        <taxon>Cladocera</taxon>
        <taxon>Anomopoda</taxon>
        <taxon>Daphniidae</taxon>
        <taxon>Daphnia</taxon>
        <taxon>Daphnia similis group</taxon>
    </lineage>
</organism>
<keyword evidence="1" id="KW-0862">Zinc</keyword>
<sequence length="925" mass="103623">MVTLDTLRIGKTFSSYDDVLKFIDDLAEEQSYPLKVLDSCTIQTYNKKLSPHNQLDTKWVYKFVHVVCSHYGEHKSRSSGLRPNQKVYAVNCSFNFRVVFQPKMDLFRLEKDKFCREHTNHLCSKDHIKLYRNPTLTRKEMHQSWGHYMKSKDLQNMKQAMTGLSSNTWAATSEILANLGNNPENIVNVSTDDKGDIQCIYVQLADQRRFYQKYGEVLQLDGTHNVTQLSMPLYTLVVQDNFGVGQPVGFFFVREETEALIAMGLKYFCDNNDNSITEVFLTDKDCGEIAALRYHLTIKNVLKRKGKKFNTVLETLLDIATSRLLDRDATTLEAEIRFPVITLPPRLTALRESLTPYGWELVYKQSAKPTTSYQWTMLNEENLHLVTTKSGHFRVKADFRDCSCWFSNNYRLPCSHVLFAVSTVHGTLPSYERWNVGRVNTSIANNPLLPNVEPTVTVAVGPNRQIKSARTTVGDLNLVLASIGTTIQSFPLPVMQGCINLLRTLNDRWKANEPTNLLDDGNVLAFVDQVYVPLTLPETNTAPHQDSSPIAGPSGIRNLSRVAVPAEREITPVAMASCSSEAASQPVTSSVAVAAVISPRSGIKRKLATCHLPEQKTRAGRPKKQRALDHYRFYPKSFPEKTKEEQSTMVITWLAGRTHAEAAVNNNQKITEEMVRSIPESVSTALLEDDVGKVIPSLKVYFDDDAWDAAMSLTKKRGPAKTTAKKTPHVAGQKKGPSKNDGQKNTTCTRPKKVTSENDGQKKGPSKNDGQKNTTCTRPKKVTSENDGQKKGPSKNDGQKKRPSKNEGQKNTTYSRPKKVASKNDGQKKGPSKNDGQKNTTCSRPKNTTCSRPKKTTCSRPKKVASENDGQKKRPSKNEGQKNTTYSRPKKVASKNDGQKNTTCSLQKCSRPKKTTCSRPTKHNM</sequence>
<proteinExistence type="predicted"/>
<dbReference type="PROSITE" id="PS50966">
    <property type="entry name" value="ZF_SWIM"/>
    <property type="match status" value="1"/>
</dbReference>
<gene>
    <name evidence="4" type="ORF">GHT06_014262</name>
</gene>
<evidence type="ECO:0000256" key="2">
    <source>
        <dbReference type="SAM" id="MobiDB-lite"/>
    </source>
</evidence>
<keyword evidence="1" id="KW-0863">Zinc-finger</keyword>
<dbReference type="EMBL" id="WJBH02000004">
    <property type="protein sequence ID" value="KAI9560248.1"/>
    <property type="molecule type" value="Genomic_DNA"/>
</dbReference>
<feature type="compositionally biased region" description="Basic and acidic residues" evidence="2">
    <location>
        <begin position="864"/>
        <end position="880"/>
    </location>
</feature>
<dbReference type="InterPro" id="IPR048324">
    <property type="entry name" value="ZSWIM1-3_RNaseH-like"/>
</dbReference>
<name>A0AAD5PW17_9CRUS</name>
<protein>
    <recommendedName>
        <fullName evidence="3">SWIM-type domain-containing protein</fullName>
    </recommendedName>
</protein>
<evidence type="ECO:0000259" key="3">
    <source>
        <dbReference type="PROSITE" id="PS50966"/>
    </source>
</evidence>
<feature type="compositionally biased region" description="Polar residues" evidence="2">
    <location>
        <begin position="899"/>
        <end position="908"/>
    </location>
</feature>
<feature type="compositionally biased region" description="Basic residues" evidence="2">
    <location>
        <begin position="715"/>
        <end position="728"/>
    </location>
</feature>
<accession>A0AAD5PW17</accession>